<dbReference type="Pfam" id="PF02140">
    <property type="entry name" value="SUEL_Lectin"/>
    <property type="match status" value="2"/>
</dbReference>
<evidence type="ECO:0000256" key="4">
    <source>
        <dbReference type="ARBA" id="ARBA00022692"/>
    </source>
</evidence>
<reference evidence="12" key="3">
    <citation type="submission" date="2025-09" db="UniProtKB">
        <authorList>
            <consortium name="Ensembl"/>
        </authorList>
    </citation>
    <scope>IDENTIFICATION</scope>
</reference>
<evidence type="ECO:0000313" key="13">
    <source>
        <dbReference type="Proteomes" id="UP000314983"/>
    </source>
</evidence>
<reference evidence="12" key="2">
    <citation type="submission" date="2025-08" db="UniProtKB">
        <authorList>
            <consortium name="Ensembl"/>
        </authorList>
    </citation>
    <scope>IDENTIFICATION</scope>
</reference>
<keyword evidence="7 10" id="KW-1133">Transmembrane helix</keyword>
<evidence type="ECO:0000313" key="12">
    <source>
        <dbReference type="Ensembl" id="ENSEEEP00000062015.1"/>
    </source>
</evidence>
<feature type="domain" description="SUEL-type lectin" evidence="11">
    <location>
        <begin position="96"/>
        <end position="187"/>
    </location>
</feature>
<dbReference type="GeneTree" id="ENSGT00940000163305"/>
<evidence type="ECO:0000256" key="8">
    <source>
        <dbReference type="ARBA" id="ARBA00023136"/>
    </source>
</evidence>
<keyword evidence="6" id="KW-0677">Repeat</keyword>
<dbReference type="Ensembl" id="ENSEEET00000061006.1">
    <property type="protein sequence ID" value="ENSEEEP00000062015.1"/>
    <property type="gene ID" value="ENSEEEG00000028847.1"/>
</dbReference>
<feature type="domain" description="SUEL-type lectin" evidence="11">
    <location>
        <begin position="196"/>
        <end position="288"/>
    </location>
</feature>
<dbReference type="GO" id="GO:0030246">
    <property type="term" value="F:carbohydrate binding"/>
    <property type="evidence" value="ECO:0007669"/>
    <property type="project" value="UniProtKB-KW"/>
</dbReference>
<dbReference type="AlphaFoldDB" id="A0AAY5EZ44"/>
<gene>
    <name evidence="12" type="primary">eva1c</name>
</gene>
<feature type="compositionally biased region" description="Acidic residues" evidence="9">
    <location>
        <begin position="366"/>
        <end position="381"/>
    </location>
</feature>
<dbReference type="PROSITE" id="PS50228">
    <property type="entry name" value="SUEL_LECTIN"/>
    <property type="match status" value="2"/>
</dbReference>
<organism evidence="12 13">
    <name type="scientific">Electrophorus electricus</name>
    <name type="common">Electric eel</name>
    <name type="synonym">Gymnotus electricus</name>
    <dbReference type="NCBI Taxonomy" id="8005"/>
    <lineage>
        <taxon>Eukaryota</taxon>
        <taxon>Metazoa</taxon>
        <taxon>Chordata</taxon>
        <taxon>Craniata</taxon>
        <taxon>Vertebrata</taxon>
        <taxon>Euteleostomi</taxon>
        <taxon>Actinopterygii</taxon>
        <taxon>Neopterygii</taxon>
        <taxon>Teleostei</taxon>
        <taxon>Ostariophysi</taxon>
        <taxon>Gymnotiformes</taxon>
        <taxon>Gymnotoidei</taxon>
        <taxon>Gymnotidae</taxon>
        <taxon>Electrophorus</taxon>
    </lineage>
</organism>
<dbReference type="InterPro" id="IPR000922">
    <property type="entry name" value="Lectin_gal-bd_dom"/>
</dbReference>
<keyword evidence="13" id="KW-1185">Reference proteome</keyword>
<dbReference type="CDD" id="cd22828">
    <property type="entry name" value="Gal_Rha_Lectin_EVA1_EVA1C_rpt1"/>
    <property type="match status" value="1"/>
</dbReference>
<proteinExistence type="inferred from homology"/>
<reference evidence="12 13" key="1">
    <citation type="submission" date="2020-05" db="EMBL/GenBank/DDBJ databases">
        <title>Electrophorus electricus (electric eel) genome, fEleEle1, primary haplotype.</title>
        <authorList>
            <person name="Myers G."/>
            <person name="Meyer A."/>
            <person name="Fedrigo O."/>
            <person name="Formenti G."/>
            <person name="Rhie A."/>
            <person name="Tracey A."/>
            <person name="Sims Y."/>
            <person name="Jarvis E.D."/>
        </authorList>
    </citation>
    <scope>NUCLEOTIDE SEQUENCE [LARGE SCALE GENOMIC DNA]</scope>
</reference>
<comment type="similarity">
    <text evidence="2">Belongs to the EVA1 family.</text>
</comment>
<keyword evidence="8 10" id="KW-0472">Membrane</keyword>
<dbReference type="Pfam" id="PF14851">
    <property type="entry name" value="FAM176"/>
    <property type="match status" value="1"/>
</dbReference>
<feature type="region of interest" description="Disordered" evidence="9">
    <location>
        <begin position="355"/>
        <end position="388"/>
    </location>
</feature>
<evidence type="ECO:0000256" key="3">
    <source>
        <dbReference type="ARBA" id="ARBA00022546"/>
    </source>
</evidence>
<dbReference type="CDD" id="cd22829">
    <property type="entry name" value="Gal_Rha_Lectin_EVA1_EVA1C_rpt2"/>
    <property type="match status" value="1"/>
</dbReference>
<evidence type="ECO:0000256" key="1">
    <source>
        <dbReference type="ARBA" id="ARBA00004167"/>
    </source>
</evidence>
<protein>
    <recommendedName>
        <fullName evidence="11">SUEL-type lectin domain-containing protein</fullName>
    </recommendedName>
</protein>
<evidence type="ECO:0000256" key="6">
    <source>
        <dbReference type="ARBA" id="ARBA00022737"/>
    </source>
</evidence>
<comment type="subcellular location">
    <subcellularLocation>
        <location evidence="1">Membrane</location>
        <topology evidence="1">Single-pass membrane protein</topology>
    </subcellularLocation>
</comment>
<evidence type="ECO:0000256" key="7">
    <source>
        <dbReference type="ARBA" id="ARBA00022989"/>
    </source>
</evidence>
<keyword evidence="3" id="KW-0348">Hemagglutinin</keyword>
<dbReference type="InterPro" id="IPR039500">
    <property type="entry name" value="EVA1_dom"/>
</dbReference>
<dbReference type="GO" id="GO:0016020">
    <property type="term" value="C:membrane"/>
    <property type="evidence" value="ECO:0007669"/>
    <property type="project" value="UniProtKB-SubCell"/>
</dbReference>
<evidence type="ECO:0000256" key="5">
    <source>
        <dbReference type="ARBA" id="ARBA00022734"/>
    </source>
</evidence>
<sequence>MGISLVSVPSHTGLHAHDWALRATPPVSFTSSAIPLNIKHDRIYVMWTRAPSVNSSSNEKERRTRLTPFGSSLYRGRGACCALVISLIINTHSARACDGERVLLRCPRHSTISVGSAFYGQREARGDPETASCQRHAASCSASTALQKMLLECQGHRYCQILVHPHLFGRDPCPGTPKHLHVSYSCKPTEHKNRTRCEGDQMLLHCRYPRVLNVYSAVYGREQGNREVCLKEEEQTPPFECLCHGALDVVRRACYGKQRCLLHIDDEHFRNPCFPGTRKYLTVLYSCSRNIFNLPKQNGIRPIVSSSLMTYGYITEHVEMAGLLFVSSVCLGLFVVLLVVSVRITCNRHREGASCSDEKRGLQEPNTEDDDGDNGEEEEGSEALTDSSTADLGRKVYCWEEVTYTTEAAELMERLERRDMIIQEIGMNAYINGMSCTLHCPKHMQ</sequence>
<dbReference type="Proteomes" id="UP000314983">
    <property type="component" value="Chromosome 17"/>
</dbReference>
<dbReference type="FunFam" id="2.60.120.740:FF:000003">
    <property type="entry name" value="Protein eva-1 homolog C"/>
    <property type="match status" value="1"/>
</dbReference>
<evidence type="ECO:0000259" key="11">
    <source>
        <dbReference type="PROSITE" id="PS50228"/>
    </source>
</evidence>
<keyword evidence="4 10" id="KW-0812">Transmembrane</keyword>
<accession>A0AAY5EZ44</accession>
<feature type="transmembrane region" description="Helical" evidence="10">
    <location>
        <begin position="320"/>
        <end position="340"/>
    </location>
</feature>
<dbReference type="Gene3D" id="2.60.120.740">
    <property type="match status" value="2"/>
</dbReference>
<evidence type="ECO:0000256" key="10">
    <source>
        <dbReference type="SAM" id="Phobius"/>
    </source>
</evidence>
<dbReference type="InterPro" id="IPR043159">
    <property type="entry name" value="Lectin_gal-bd_sf"/>
</dbReference>
<evidence type="ECO:0000256" key="2">
    <source>
        <dbReference type="ARBA" id="ARBA00006023"/>
    </source>
</evidence>
<keyword evidence="5" id="KW-0430">Lectin</keyword>
<name>A0AAY5EZ44_ELEEL</name>
<dbReference type="PANTHER" id="PTHR46780">
    <property type="entry name" value="PROTEIN EVA-1"/>
    <property type="match status" value="1"/>
</dbReference>
<evidence type="ECO:0000256" key="9">
    <source>
        <dbReference type="SAM" id="MobiDB-lite"/>
    </source>
</evidence>